<dbReference type="PRINTS" id="PR00981">
    <property type="entry name" value="TRNASYNTHSER"/>
</dbReference>
<sequence length="429" mass="48900">MLDIKFIRENKDLIKAAAEKKHFKLDLDRLLAIDEKRRALISEIDEMRRVHKSASELTASLQGKDREDHILKVKGDKDKLSHKEFELRTVEGEFDELMLSVPNVPDPSVPEGNSDAENQEIRKWGNIKVEHGKNYMNLMQMHDMLDTERGSKVAGFRGYFLKNDGALLSMALWNLTMEHLVKKGFQPFMVPTLVRRENLVGTGWLGATDGTAAVGGAPQDAGEDVYKTQDDTYLSGTAEVAMMGYHKDEVLNAEEFPKMYAAFSPCYRREAGSHGKDTKGIFRVHEFFKVEQVILCKADHQESVKWHEELVKNSEEIMQTLEIPYHVVLNCGGDLGLGQVKKYDIEGWLPSESKYRETHSASYFHDFQTRRLNIKYRDGDNLKFVHSLNNTAMATPRILTMLLENHQNQDGSINIPKALQKFLGKEKIG</sequence>
<feature type="binding site" evidence="9">
    <location>
        <begin position="357"/>
        <end position="360"/>
    </location>
    <ligand>
        <name>ATP</name>
        <dbReference type="ChEBI" id="CHEBI:30616"/>
    </ligand>
</feature>
<protein>
    <recommendedName>
        <fullName evidence="1 7">Serine--tRNA ligase</fullName>
        <ecNumber evidence="1 7">6.1.1.11</ecNumber>
    </recommendedName>
</protein>
<evidence type="ECO:0000256" key="3">
    <source>
        <dbReference type="ARBA" id="ARBA00022741"/>
    </source>
</evidence>
<dbReference type="InterPro" id="IPR015866">
    <property type="entry name" value="Ser-tRNA-synth_1_N"/>
</dbReference>
<keyword evidence="5" id="KW-0648">Protein biosynthesis</keyword>
<name>A0A0G1H679_9BACT</name>
<feature type="binding site" evidence="8">
    <location>
        <position position="389"/>
    </location>
    <ligand>
        <name>L-serine</name>
        <dbReference type="ChEBI" id="CHEBI:33384"/>
    </ligand>
</feature>
<reference evidence="11 12" key="1">
    <citation type="journal article" date="2015" name="Nature">
        <title>rRNA introns, odd ribosomes, and small enigmatic genomes across a large radiation of phyla.</title>
        <authorList>
            <person name="Brown C.T."/>
            <person name="Hug L.A."/>
            <person name="Thomas B.C."/>
            <person name="Sharon I."/>
            <person name="Castelle C.J."/>
            <person name="Singh A."/>
            <person name="Wilkins M.J."/>
            <person name="Williams K.H."/>
            <person name="Banfield J.F."/>
        </authorList>
    </citation>
    <scope>NUCLEOTIDE SEQUENCE [LARGE SCALE GENOMIC DNA]</scope>
</reference>
<dbReference type="GO" id="GO:0005737">
    <property type="term" value="C:cytoplasm"/>
    <property type="evidence" value="ECO:0007669"/>
    <property type="project" value="UniProtKB-UniRule"/>
</dbReference>
<keyword evidence="6" id="KW-0030">Aminoacyl-tRNA synthetase</keyword>
<dbReference type="GO" id="GO:0005524">
    <property type="term" value="F:ATP binding"/>
    <property type="evidence" value="ECO:0007669"/>
    <property type="project" value="UniProtKB-KW"/>
</dbReference>
<feature type="binding site" evidence="8">
    <location>
        <position position="237"/>
    </location>
    <ligand>
        <name>L-serine</name>
        <dbReference type="ChEBI" id="CHEBI:33384"/>
    </ligand>
</feature>
<evidence type="ECO:0000256" key="9">
    <source>
        <dbReference type="PIRSR" id="PIRSR001529-2"/>
    </source>
</evidence>
<dbReference type="STRING" id="1618647.UW30_C0001G0015"/>
<evidence type="ECO:0000256" key="7">
    <source>
        <dbReference type="NCBIfam" id="TIGR00414"/>
    </source>
</evidence>
<dbReference type="EC" id="6.1.1.11" evidence="1 7"/>
<dbReference type="PANTHER" id="PTHR11778">
    <property type="entry name" value="SERYL-TRNA SYNTHETASE"/>
    <property type="match status" value="1"/>
</dbReference>
<dbReference type="InterPro" id="IPR010978">
    <property type="entry name" value="tRNA-bd_arm"/>
</dbReference>
<dbReference type="PIRSF" id="PIRSF001529">
    <property type="entry name" value="Ser-tRNA-synth_IIa"/>
    <property type="match status" value="1"/>
</dbReference>
<feature type="binding site" evidence="8">
    <location>
        <position position="268"/>
    </location>
    <ligand>
        <name>L-serine</name>
        <dbReference type="ChEBI" id="CHEBI:33384"/>
    </ligand>
</feature>
<evidence type="ECO:0000259" key="10">
    <source>
        <dbReference type="PROSITE" id="PS50862"/>
    </source>
</evidence>
<organism evidence="11 12">
    <name type="scientific">Candidatus Giovannonibacteria bacterium GW2011_GWA2_44_13b</name>
    <dbReference type="NCBI Taxonomy" id="1618647"/>
    <lineage>
        <taxon>Bacteria</taxon>
        <taxon>Candidatus Giovannoniibacteriota</taxon>
    </lineage>
</organism>
<accession>A0A0G1H679</accession>
<dbReference type="InterPro" id="IPR002317">
    <property type="entry name" value="Ser-tRNA-ligase_type_1"/>
</dbReference>
<dbReference type="SUPFAM" id="SSF55681">
    <property type="entry name" value="Class II aaRS and biotin synthetases"/>
    <property type="match status" value="1"/>
</dbReference>
<dbReference type="PATRIC" id="fig|1618647.3.peg.13"/>
<dbReference type="PROSITE" id="PS50862">
    <property type="entry name" value="AA_TRNA_LIGASE_II"/>
    <property type="match status" value="1"/>
</dbReference>
<dbReference type="SUPFAM" id="SSF46589">
    <property type="entry name" value="tRNA-binding arm"/>
    <property type="match status" value="1"/>
</dbReference>
<feature type="binding site" evidence="9">
    <location>
        <begin position="284"/>
        <end position="287"/>
    </location>
    <ligand>
        <name>ATP</name>
        <dbReference type="ChEBI" id="CHEBI:30616"/>
    </ligand>
</feature>
<feature type="domain" description="Aminoacyl-transfer RNA synthetases class-II family profile" evidence="10">
    <location>
        <begin position="134"/>
        <end position="416"/>
    </location>
</feature>
<gene>
    <name evidence="11" type="ORF">UW30_C0001G0015</name>
</gene>
<proteinExistence type="predicted"/>
<evidence type="ECO:0000313" key="11">
    <source>
        <dbReference type="EMBL" id="KKT42290.1"/>
    </source>
</evidence>
<evidence type="ECO:0000256" key="1">
    <source>
        <dbReference type="ARBA" id="ARBA00012840"/>
    </source>
</evidence>
<dbReference type="InterPro" id="IPR045864">
    <property type="entry name" value="aa-tRNA-synth_II/BPL/LPL"/>
</dbReference>
<dbReference type="Gene3D" id="1.10.287.40">
    <property type="entry name" value="Serine-tRNA synthetase, tRNA binding domain"/>
    <property type="match status" value="1"/>
</dbReference>
<dbReference type="InterPro" id="IPR006195">
    <property type="entry name" value="aa-tRNA-synth_II"/>
</dbReference>
<evidence type="ECO:0000256" key="5">
    <source>
        <dbReference type="ARBA" id="ARBA00022917"/>
    </source>
</evidence>
<dbReference type="Proteomes" id="UP000034736">
    <property type="component" value="Unassembled WGS sequence"/>
</dbReference>
<dbReference type="InterPro" id="IPR042103">
    <property type="entry name" value="SerRS_1_N_sf"/>
</dbReference>
<dbReference type="Pfam" id="PF02403">
    <property type="entry name" value="Seryl_tRNA_N"/>
    <property type="match status" value="1"/>
</dbReference>
<dbReference type="InterPro" id="IPR002314">
    <property type="entry name" value="aa-tRNA-synt_IIb"/>
</dbReference>
<feature type="binding site" evidence="8">
    <location>
        <position position="291"/>
    </location>
    <ligand>
        <name>L-serine</name>
        <dbReference type="ChEBI" id="CHEBI:33384"/>
    </ligand>
</feature>
<evidence type="ECO:0000256" key="4">
    <source>
        <dbReference type="ARBA" id="ARBA00022840"/>
    </source>
</evidence>
<dbReference type="NCBIfam" id="TIGR00414">
    <property type="entry name" value="serS"/>
    <property type="match status" value="1"/>
</dbReference>
<dbReference type="Gene3D" id="3.30.930.10">
    <property type="entry name" value="Bira Bifunctional Protein, Domain 2"/>
    <property type="match status" value="1"/>
</dbReference>
<keyword evidence="4 9" id="KW-0067">ATP-binding</keyword>
<evidence type="ECO:0000256" key="2">
    <source>
        <dbReference type="ARBA" id="ARBA00022598"/>
    </source>
</evidence>
<dbReference type="AlphaFoldDB" id="A0A0G1H679"/>
<evidence type="ECO:0000256" key="6">
    <source>
        <dbReference type="ARBA" id="ARBA00023146"/>
    </source>
</evidence>
<keyword evidence="2 11" id="KW-0436">Ligase</keyword>
<feature type="site" description="Important for serine binding" evidence="8">
    <location>
        <position position="391"/>
    </location>
</feature>
<dbReference type="GO" id="GO:0006434">
    <property type="term" value="P:seryl-tRNA aminoacylation"/>
    <property type="evidence" value="ECO:0007669"/>
    <property type="project" value="UniProtKB-UniRule"/>
</dbReference>
<evidence type="ECO:0000313" key="12">
    <source>
        <dbReference type="Proteomes" id="UP000034736"/>
    </source>
</evidence>
<keyword evidence="3" id="KW-0547">Nucleotide-binding</keyword>
<evidence type="ECO:0000256" key="8">
    <source>
        <dbReference type="PIRSR" id="PIRSR001529-1"/>
    </source>
</evidence>
<feature type="binding site" evidence="9">
    <location>
        <begin position="268"/>
        <end position="270"/>
    </location>
    <ligand>
        <name>ATP</name>
        <dbReference type="ChEBI" id="CHEBI:30616"/>
    </ligand>
</feature>
<dbReference type="GO" id="GO:0004828">
    <property type="term" value="F:serine-tRNA ligase activity"/>
    <property type="evidence" value="ECO:0007669"/>
    <property type="project" value="UniProtKB-UniRule"/>
</dbReference>
<dbReference type="Pfam" id="PF00587">
    <property type="entry name" value="tRNA-synt_2b"/>
    <property type="match status" value="1"/>
</dbReference>
<dbReference type="EMBL" id="LCHU01000001">
    <property type="protein sequence ID" value="KKT42290.1"/>
    <property type="molecule type" value="Genomic_DNA"/>
</dbReference>
<comment type="caution">
    <text evidence="11">The sequence shown here is derived from an EMBL/GenBank/DDBJ whole genome shotgun (WGS) entry which is preliminary data.</text>
</comment>